<dbReference type="InterPro" id="IPR051684">
    <property type="entry name" value="Electron_Trans/Redox"/>
</dbReference>
<keyword evidence="8" id="KW-0472">Membrane</keyword>
<keyword evidence="11" id="KW-1185">Reference proteome</keyword>
<name>V8QPA1_9BURK</name>
<dbReference type="Gene3D" id="1.10.1060.10">
    <property type="entry name" value="Alpha-helical ferredoxin"/>
    <property type="match status" value="1"/>
</dbReference>
<dbReference type="GO" id="GO:0005886">
    <property type="term" value="C:plasma membrane"/>
    <property type="evidence" value="ECO:0007669"/>
    <property type="project" value="TreeGrafter"/>
</dbReference>
<evidence type="ECO:0000256" key="4">
    <source>
        <dbReference type="ARBA" id="ARBA00022982"/>
    </source>
</evidence>
<evidence type="ECO:0000313" key="10">
    <source>
        <dbReference type="EMBL" id="ETF01796.1"/>
    </source>
</evidence>
<evidence type="ECO:0000256" key="2">
    <source>
        <dbReference type="ARBA" id="ARBA00022485"/>
    </source>
</evidence>
<dbReference type="OrthoDB" id="9811700at2"/>
<gene>
    <name evidence="10" type="ORF">W822_13490</name>
</gene>
<dbReference type="Proteomes" id="UP000018733">
    <property type="component" value="Unassembled WGS sequence"/>
</dbReference>
<dbReference type="Pfam" id="PF13746">
    <property type="entry name" value="Fer4_18"/>
    <property type="match status" value="1"/>
</dbReference>
<dbReference type="PANTHER" id="PTHR30176:SF3">
    <property type="entry name" value="FERREDOXIN-TYPE PROTEIN NAPH"/>
    <property type="match status" value="1"/>
</dbReference>
<sequence>MSGNQSEKPAGQDGVPDWRPPRLQPATRAVSADDSNTQVEEIRAKIYPRSITGVFAKWRIMLVLATQLIFYGLPWLQWNGRQAVLFDLTERKFYIFGIVFWPQDVFYLAIILIISAYGLFLFTALAGRLFCGYACPQTVYTEIFMWIERKVEGDRVARIRLDESPMSLRKLRIKGTKHLLWIMVAWWTGSTFIGYFSPIRELGSELIHLQLSFWQWFWMIFYSFATWGNAGFLRESVCKYMCPYARFQSVMVDKDTFVVTYDKIRGDPRGRRSKKIVPSQAGLGDCVDCTICVQVCPTGIDIRDGLQYMCIGCGACIDACDQVMDKMNYPRGLIRYTSESGMLDGLNNKQARQRLFKPRVFVYFALLSVFIIGLIVSLSMRTPLRVDIVRDRGALGREIPGGMIENVYRIQLINMSENDQTFALTARVNDIAQVNVLAGEENAREIKVPAFSSQWFPMVIRAPAEGSATGLHPLTLRIENTDQKAGALSAERDTTFYVPN</sequence>
<evidence type="ECO:0000259" key="9">
    <source>
        <dbReference type="PROSITE" id="PS51379"/>
    </source>
</evidence>
<dbReference type="HOGENOM" id="CLU_032118_0_0_4"/>
<dbReference type="SUPFAM" id="SSF54862">
    <property type="entry name" value="4Fe-4S ferredoxins"/>
    <property type="match status" value="1"/>
</dbReference>
<dbReference type="PATRIC" id="fig|1424334.3.peg.2708"/>
<feature type="transmembrane region" description="Helical" evidence="8">
    <location>
        <begin position="54"/>
        <end position="73"/>
    </location>
</feature>
<dbReference type="AlphaFoldDB" id="V8QPA1"/>
<dbReference type="GO" id="GO:0046872">
    <property type="term" value="F:metal ion binding"/>
    <property type="evidence" value="ECO:0007669"/>
    <property type="project" value="UniProtKB-KW"/>
</dbReference>
<dbReference type="Gene3D" id="2.60.40.10">
    <property type="entry name" value="Immunoglobulins"/>
    <property type="match status" value="1"/>
</dbReference>
<keyword evidence="1" id="KW-0813">Transport</keyword>
<dbReference type="STRING" id="1424334.W822_13490"/>
<dbReference type="Pfam" id="PF11614">
    <property type="entry name" value="FixG_C"/>
    <property type="match status" value="1"/>
</dbReference>
<evidence type="ECO:0000313" key="11">
    <source>
        <dbReference type="Proteomes" id="UP000018733"/>
    </source>
</evidence>
<comment type="caution">
    <text evidence="10">The sequence shown here is derived from an EMBL/GenBank/DDBJ whole genome shotgun (WGS) entry which is preliminary data.</text>
</comment>
<dbReference type="RefSeq" id="WP_024005653.1">
    <property type="nucleotide sequence ID" value="NZ_KI650980.1"/>
</dbReference>
<dbReference type="PANTHER" id="PTHR30176">
    <property type="entry name" value="FERREDOXIN-TYPE PROTEIN NAPH"/>
    <property type="match status" value="1"/>
</dbReference>
<organism evidence="10 11">
    <name type="scientific">Advenella kashmirensis W13003</name>
    <dbReference type="NCBI Taxonomy" id="1424334"/>
    <lineage>
        <taxon>Bacteria</taxon>
        <taxon>Pseudomonadati</taxon>
        <taxon>Pseudomonadota</taxon>
        <taxon>Betaproteobacteria</taxon>
        <taxon>Burkholderiales</taxon>
        <taxon>Alcaligenaceae</taxon>
    </lineage>
</organism>
<feature type="transmembrane region" description="Helical" evidence="8">
    <location>
        <begin position="216"/>
        <end position="233"/>
    </location>
</feature>
<dbReference type="eggNOG" id="COG0348">
    <property type="taxonomic scope" value="Bacteria"/>
</dbReference>
<dbReference type="EMBL" id="AYXT01000010">
    <property type="protein sequence ID" value="ETF01796.1"/>
    <property type="molecule type" value="Genomic_DNA"/>
</dbReference>
<dbReference type="InterPro" id="IPR017896">
    <property type="entry name" value="4Fe4S_Fe-S-bd"/>
</dbReference>
<feature type="domain" description="4Fe-4S ferredoxin-type" evidence="9">
    <location>
        <begin position="277"/>
        <end position="305"/>
    </location>
</feature>
<dbReference type="Pfam" id="PF12801">
    <property type="entry name" value="Fer4_5"/>
    <property type="match status" value="1"/>
</dbReference>
<evidence type="ECO:0000256" key="8">
    <source>
        <dbReference type="SAM" id="Phobius"/>
    </source>
</evidence>
<keyword evidence="8" id="KW-1133">Transmembrane helix</keyword>
<feature type="region of interest" description="Disordered" evidence="7">
    <location>
        <begin position="1"/>
        <end position="35"/>
    </location>
</feature>
<evidence type="ECO:0000256" key="7">
    <source>
        <dbReference type="SAM" id="MobiDB-lite"/>
    </source>
</evidence>
<keyword evidence="4" id="KW-0249">Electron transport</keyword>
<dbReference type="InterPro" id="IPR014116">
    <property type="entry name" value="Cyt_c_oxidase_cbb3_FixG"/>
</dbReference>
<keyword evidence="8" id="KW-0812">Transmembrane</keyword>
<keyword evidence="5" id="KW-0408">Iron</keyword>
<dbReference type="PROSITE" id="PS00198">
    <property type="entry name" value="4FE4S_FER_1"/>
    <property type="match status" value="1"/>
</dbReference>
<dbReference type="InterPro" id="IPR017900">
    <property type="entry name" value="4Fe4S_Fe_S_CS"/>
</dbReference>
<dbReference type="InterPro" id="IPR032879">
    <property type="entry name" value="FixG_C"/>
</dbReference>
<evidence type="ECO:0000256" key="6">
    <source>
        <dbReference type="ARBA" id="ARBA00023014"/>
    </source>
</evidence>
<dbReference type="NCBIfam" id="TIGR02745">
    <property type="entry name" value="ccoG_rdxA_fixG"/>
    <property type="match status" value="1"/>
</dbReference>
<dbReference type="InterPro" id="IPR009051">
    <property type="entry name" value="Helical_ferredxn"/>
</dbReference>
<keyword evidence="6" id="KW-0411">Iron-sulfur</keyword>
<dbReference type="PROSITE" id="PS51379">
    <property type="entry name" value="4FE4S_FER_2"/>
    <property type="match status" value="1"/>
</dbReference>
<evidence type="ECO:0000256" key="3">
    <source>
        <dbReference type="ARBA" id="ARBA00022723"/>
    </source>
</evidence>
<keyword evidence="3" id="KW-0479">Metal-binding</keyword>
<accession>V8QPA1</accession>
<proteinExistence type="predicted"/>
<feature type="transmembrane region" description="Helical" evidence="8">
    <location>
        <begin position="179"/>
        <end position="196"/>
    </location>
</feature>
<evidence type="ECO:0000256" key="1">
    <source>
        <dbReference type="ARBA" id="ARBA00022448"/>
    </source>
</evidence>
<reference evidence="10 11" key="1">
    <citation type="journal article" date="2014" name="Genome Announc.">
        <title>Draft Genome Sequence of Advenella kashmirensis Strain W13003, a Polycyclic Aromatic Hydrocarbon-Degrading Bacterium.</title>
        <authorList>
            <person name="Wang X."/>
            <person name="Jin D."/>
            <person name="Zhou L."/>
            <person name="Wu L."/>
            <person name="An W."/>
            <person name="Zhao L."/>
        </authorList>
    </citation>
    <scope>NUCLEOTIDE SEQUENCE [LARGE SCALE GENOMIC DNA]</scope>
    <source>
        <strain evidence="10 11">W13003</strain>
    </source>
</reference>
<protein>
    <submittedName>
        <fullName evidence="10">Cytochrome C oxidase</fullName>
    </submittedName>
</protein>
<evidence type="ECO:0000256" key="5">
    <source>
        <dbReference type="ARBA" id="ARBA00023004"/>
    </source>
</evidence>
<dbReference type="GO" id="GO:0051539">
    <property type="term" value="F:4 iron, 4 sulfur cluster binding"/>
    <property type="evidence" value="ECO:0007669"/>
    <property type="project" value="UniProtKB-KW"/>
</dbReference>
<feature type="transmembrane region" description="Helical" evidence="8">
    <location>
        <begin position="93"/>
        <end position="120"/>
    </location>
</feature>
<feature type="transmembrane region" description="Helical" evidence="8">
    <location>
        <begin position="360"/>
        <end position="380"/>
    </location>
</feature>
<dbReference type="InterPro" id="IPR013783">
    <property type="entry name" value="Ig-like_fold"/>
</dbReference>
<keyword evidence="2" id="KW-0004">4Fe-4S</keyword>